<evidence type="ECO:0000313" key="2">
    <source>
        <dbReference type="EMBL" id="TPV49632.1"/>
    </source>
</evidence>
<keyword evidence="1" id="KW-0472">Membrane</keyword>
<name>A0A506QTT9_9GAMM</name>
<dbReference type="OrthoDB" id="6506935at2"/>
<sequence length="115" mass="13343">MKRRFLSGLPARILLIFFSTVVAMLAIFGLASVFMAYDPDGHLTRQWLYDSRWAMFAWRLSMYVLTGCLWIMNLRPRLLKRWPEVSARLPRTELLAVLFILATEYVAWSDAVQGG</sequence>
<evidence type="ECO:0000256" key="1">
    <source>
        <dbReference type="SAM" id="Phobius"/>
    </source>
</evidence>
<feature type="transmembrane region" description="Helical" evidence="1">
    <location>
        <begin position="56"/>
        <end position="74"/>
    </location>
</feature>
<keyword evidence="1" id="KW-1133">Transmembrane helix</keyword>
<organism evidence="2 3">
    <name type="scientific">Pantoea deleyi</name>
    <dbReference type="NCBI Taxonomy" id="470932"/>
    <lineage>
        <taxon>Bacteria</taxon>
        <taxon>Pseudomonadati</taxon>
        <taxon>Pseudomonadota</taxon>
        <taxon>Gammaproteobacteria</taxon>
        <taxon>Enterobacterales</taxon>
        <taxon>Erwiniaceae</taxon>
        <taxon>Pantoea</taxon>
    </lineage>
</organism>
<gene>
    <name evidence="2" type="ORF">FJW01_00750</name>
</gene>
<dbReference type="Proteomes" id="UP000317747">
    <property type="component" value="Unassembled WGS sequence"/>
</dbReference>
<dbReference type="EMBL" id="VHJA01000010">
    <property type="protein sequence ID" value="TPV49632.1"/>
    <property type="molecule type" value="Genomic_DNA"/>
</dbReference>
<comment type="caution">
    <text evidence="2">The sequence shown here is derived from an EMBL/GenBank/DDBJ whole genome shotgun (WGS) entry which is preliminary data.</text>
</comment>
<accession>A0A506QTT9</accession>
<dbReference type="RefSeq" id="WP_128084784.1">
    <property type="nucleotide sequence ID" value="NZ_CP071405.1"/>
</dbReference>
<protein>
    <submittedName>
        <fullName evidence="2">Uncharacterized protein</fullName>
    </submittedName>
</protein>
<feature type="transmembrane region" description="Helical" evidence="1">
    <location>
        <begin position="12"/>
        <end position="36"/>
    </location>
</feature>
<keyword evidence="3" id="KW-1185">Reference proteome</keyword>
<dbReference type="AlphaFoldDB" id="A0A506QTT9"/>
<proteinExistence type="predicted"/>
<reference evidence="2 3" key="1">
    <citation type="submission" date="2019-06" db="EMBL/GenBank/DDBJ databases">
        <title>Taxogenomics and systematics of the genus Pantoea.</title>
        <authorList>
            <person name="Tambong J.T."/>
        </authorList>
    </citation>
    <scope>NUCLEOTIDE SEQUENCE [LARGE SCALE GENOMIC DNA]</scope>
    <source>
        <strain evidence="2 3">LMG 24200</strain>
    </source>
</reference>
<evidence type="ECO:0000313" key="3">
    <source>
        <dbReference type="Proteomes" id="UP000317747"/>
    </source>
</evidence>
<keyword evidence="1" id="KW-0812">Transmembrane</keyword>